<name>A0ABV8VEJ8_9NOCA</name>
<reference evidence="4" key="1">
    <citation type="journal article" date="2019" name="Int. J. Syst. Evol. Microbiol.">
        <title>The Global Catalogue of Microorganisms (GCM) 10K type strain sequencing project: providing services to taxonomists for standard genome sequencing and annotation.</title>
        <authorList>
            <consortium name="The Broad Institute Genomics Platform"/>
            <consortium name="The Broad Institute Genome Sequencing Center for Infectious Disease"/>
            <person name="Wu L."/>
            <person name="Ma J."/>
        </authorList>
    </citation>
    <scope>NUCLEOTIDE SEQUENCE [LARGE SCALE GENOMIC DNA]</scope>
    <source>
        <strain evidence="4">IBRC-M 10490</strain>
    </source>
</reference>
<dbReference type="Pfam" id="PF08044">
    <property type="entry name" value="DUF1707"/>
    <property type="match status" value="1"/>
</dbReference>
<dbReference type="EMBL" id="JBHSDL010000004">
    <property type="protein sequence ID" value="MFC4373160.1"/>
    <property type="molecule type" value="Genomic_DNA"/>
</dbReference>
<evidence type="ECO:0000259" key="2">
    <source>
        <dbReference type="Pfam" id="PF08044"/>
    </source>
</evidence>
<feature type="transmembrane region" description="Helical" evidence="1">
    <location>
        <begin position="113"/>
        <end position="132"/>
    </location>
</feature>
<keyword evidence="4" id="KW-1185">Reference proteome</keyword>
<comment type="caution">
    <text evidence="3">The sequence shown here is derived from an EMBL/GenBank/DDBJ whole genome shotgun (WGS) entry which is preliminary data.</text>
</comment>
<feature type="transmembrane region" description="Helical" evidence="1">
    <location>
        <begin position="138"/>
        <end position="155"/>
    </location>
</feature>
<proteinExistence type="predicted"/>
<organism evidence="3 4">
    <name type="scientific">Nocardia halotolerans</name>
    <dbReference type="NCBI Taxonomy" id="1755878"/>
    <lineage>
        <taxon>Bacteria</taxon>
        <taxon>Bacillati</taxon>
        <taxon>Actinomycetota</taxon>
        <taxon>Actinomycetes</taxon>
        <taxon>Mycobacteriales</taxon>
        <taxon>Nocardiaceae</taxon>
        <taxon>Nocardia</taxon>
    </lineage>
</organism>
<keyword evidence="1" id="KW-0472">Membrane</keyword>
<keyword evidence="1" id="KW-1133">Transmembrane helix</keyword>
<feature type="domain" description="DUF1707" evidence="2">
    <location>
        <begin position="12"/>
        <end position="62"/>
    </location>
</feature>
<accession>A0ABV8VEJ8</accession>
<evidence type="ECO:0000256" key="1">
    <source>
        <dbReference type="SAM" id="Phobius"/>
    </source>
</evidence>
<dbReference type="Proteomes" id="UP001595844">
    <property type="component" value="Unassembled WGS sequence"/>
</dbReference>
<keyword evidence="1" id="KW-0812">Transmembrane</keyword>
<gene>
    <name evidence="3" type="ORF">ACFO5K_03515</name>
</gene>
<sequence>MTATPDPDGLLLSDGERMHALDALGKHFADGRLDSAEFYDRSGAVATARTFAALAEPFRGLPGGVPLIEAGGQLSRVPFADEAAAQSGGDAPTGTAAAELAALRSRGETIESFDWIIVGTTLITFLVLQVIIGWDYAWIVWPSLIITLSVPRMILRFTDSDEKVYEDLKKSEVEARKKRLAQADKRIRELDRGRSTDS</sequence>
<dbReference type="InterPro" id="IPR012551">
    <property type="entry name" value="DUF1707_SHOCT-like"/>
</dbReference>
<dbReference type="RefSeq" id="WP_378555676.1">
    <property type="nucleotide sequence ID" value="NZ_JBHSDL010000004.1"/>
</dbReference>
<evidence type="ECO:0000313" key="3">
    <source>
        <dbReference type="EMBL" id="MFC4373160.1"/>
    </source>
</evidence>
<protein>
    <submittedName>
        <fullName evidence="3">DUF1707 domain-containing protein</fullName>
    </submittedName>
</protein>
<evidence type="ECO:0000313" key="4">
    <source>
        <dbReference type="Proteomes" id="UP001595844"/>
    </source>
</evidence>